<dbReference type="InParanoid" id="A0A7M7P0F1"/>
<dbReference type="GO" id="GO:0003810">
    <property type="term" value="F:protein-glutamine gamma-glutamyltransferase activity"/>
    <property type="evidence" value="ECO:0007669"/>
    <property type="project" value="InterPro"/>
</dbReference>
<dbReference type="RefSeq" id="XP_030844292.1">
    <property type="nucleotide sequence ID" value="XM_030988432.1"/>
</dbReference>
<evidence type="ECO:0000259" key="2">
    <source>
        <dbReference type="Pfam" id="PF00927"/>
    </source>
</evidence>
<dbReference type="KEGG" id="spu:594530"/>
<dbReference type="FunFam" id="2.60.40.10:FF:000090">
    <property type="entry name" value="Protein-glutamine gamma-glutamyltransferase 2"/>
    <property type="match status" value="1"/>
</dbReference>
<dbReference type="OrthoDB" id="437511at2759"/>
<dbReference type="FunFam" id="2.60.40.10:FF:000171">
    <property type="entry name" value="protein-glutamine gamma-glutamyltransferase 6"/>
    <property type="match status" value="1"/>
</dbReference>
<reference evidence="3" key="2">
    <citation type="submission" date="2021-01" db="UniProtKB">
        <authorList>
            <consortium name="EnsemblMetazoa"/>
        </authorList>
    </citation>
    <scope>IDENTIFICATION</scope>
</reference>
<dbReference type="OMA" id="WRYAIAN"/>
<dbReference type="InterPro" id="IPR008958">
    <property type="entry name" value="Transglutaminase_C"/>
</dbReference>
<dbReference type="InterPro" id="IPR036238">
    <property type="entry name" value="Transglutaminase_C_sf"/>
</dbReference>
<evidence type="ECO:0000313" key="4">
    <source>
        <dbReference type="Proteomes" id="UP000007110"/>
    </source>
</evidence>
<name>A0A7M7P0F1_STRPU</name>
<dbReference type="InterPro" id="IPR013783">
    <property type="entry name" value="Ig-like_fold"/>
</dbReference>
<dbReference type="Proteomes" id="UP000007110">
    <property type="component" value="Unassembled WGS sequence"/>
</dbReference>
<dbReference type="AlphaFoldDB" id="A0A7M7P0F1"/>
<sequence>MYDVDGIPDDVTLTISCEDDLWIGRPFNVKIETKNDSDQAKEIKLKTEIKSSDYTGRTKATIKTEVIDIVLQGKESVTNVINVEYNDYGEKLDDEGMFAISVIGRVKGSSKPITREDSIRLKQPDLEVNSEVNGSEVKLIVEFENPLDRPLTNCEFHVEAPKLVKPFTVKQEDIPAKEKIRREITFTSRSSGRKTVVVELDSKLLKDIDGRVVVEVKLGETEED</sequence>
<proteinExistence type="inferred from homology"/>
<dbReference type="Pfam" id="PF00927">
    <property type="entry name" value="Transglut_C"/>
    <property type="match status" value="1"/>
</dbReference>
<protein>
    <recommendedName>
        <fullName evidence="2">Transglutaminase C-terminal domain-containing protein</fullName>
    </recommendedName>
</protein>
<dbReference type="PANTHER" id="PTHR11590">
    <property type="entry name" value="PROTEIN-GLUTAMINE GAMMA-GLUTAMYLTRANSFERASE"/>
    <property type="match status" value="1"/>
</dbReference>
<dbReference type="InterPro" id="IPR050779">
    <property type="entry name" value="Transglutaminase"/>
</dbReference>
<dbReference type="Gene3D" id="2.60.40.10">
    <property type="entry name" value="Immunoglobulins"/>
    <property type="match status" value="2"/>
</dbReference>
<feature type="domain" description="Transglutaminase C-terminal" evidence="2">
    <location>
        <begin position="12"/>
        <end position="110"/>
    </location>
</feature>
<accession>A0A7M7P0F1</accession>
<organism evidence="3 4">
    <name type="scientific">Strongylocentrotus purpuratus</name>
    <name type="common">Purple sea urchin</name>
    <dbReference type="NCBI Taxonomy" id="7668"/>
    <lineage>
        <taxon>Eukaryota</taxon>
        <taxon>Metazoa</taxon>
        <taxon>Echinodermata</taxon>
        <taxon>Eleutherozoa</taxon>
        <taxon>Echinozoa</taxon>
        <taxon>Echinoidea</taxon>
        <taxon>Euechinoidea</taxon>
        <taxon>Echinacea</taxon>
        <taxon>Camarodonta</taxon>
        <taxon>Echinidea</taxon>
        <taxon>Strongylocentrotidae</taxon>
        <taxon>Strongylocentrotus</taxon>
    </lineage>
</organism>
<keyword evidence="4" id="KW-1185">Reference proteome</keyword>
<dbReference type="EnsemblMetazoa" id="XM_030988432">
    <property type="protein sequence ID" value="XP_030844292"/>
    <property type="gene ID" value="LOC594530"/>
</dbReference>
<dbReference type="GeneID" id="594530"/>
<reference evidence="4" key="1">
    <citation type="submission" date="2015-02" db="EMBL/GenBank/DDBJ databases">
        <title>Genome sequencing for Strongylocentrotus purpuratus.</title>
        <authorList>
            <person name="Murali S."/>
            <person name="Liu Y."/>
            <person name="Vee V."/>
            <person name="English A."/>
            <person name="Wang M."/>
            <person name="Skinner E."/>
            <person name="Han Y."/>
            <person name="Muzny D.M."/>
            <person name="Worley K.C."/>
            <person name="Gibbs R.A."/>
        </authorList>
    </citation>
    <scope>NUCLEOTIDE SEQUENCE</scope>
</reference>
<evidence type="ECO:0000256" key="1">
    <source>
        <dbReference type="ARBA" id="ARBA00005968"/>
    </source>
</evidence>
<dbReference type="PANTHER" id="PTHR11590:SF40">
    <property type="entry name" value="HEMOCYTE PROTEIN-GLUTAMINE GAMMA-GLUTAMYLTRANSFERASE-LIKE PROTEIN"/>
    <property type="match status" value="1"/>
</dbReference>
<evidence type="ECO:0000313" key="3">
    <source>
        <dbReference type="EnsemblMetazoa" id="XP_030844292"/>
    </source>
</evidence>
<comment type="similarity">
    <text evidence="1">Belongs to the transglutaminase superfamily. Transglutaminase family.</text>
</comment>
<dbReference type="SUPFAM" id="SSF49309">
    <property type="entry name" value="Transglutaminase, two C-terminal domains"/>
    <property type="match status" value="2"/>
</dbReference>